<evidence type="ECO:0000256" key="6">
    <source>
        <dbReference type="ARBA" id="ARBA00023136"/>
    </source>
</evidence>
<evidence type="ECO:0000256" key="10">
    <source>
        <dbReference type="ARBA" id="ARBA00023326"/>
    </source>
</evidence>
<evidence type="ECO:0000256" key="11">
    <source>
        <dbReference type="ARBA" id="ARBA00037649"/>
    </source>
</evidence>
<organism evidence="16 17">
    <name type="scientific">Orchesella dallaii</name>
    <dbReference type="NCBI Taxonomy" id="48710"/>
    <lineage>
        <taxon>Eukaryota</taxon>
        <taxon>Metazoa</taxon>
        <taxon>Ecdysozoa</taxon>
        <taxon>Arthropoda</taxon>
        <taxon>Hexapoda</taxon>
        <taxon>Collembola</taxon>
        <taxon>Entomobryomorpha</taxon>
        <taxon>Entomobryoidea</taxon>
        <taxon>Orchesellidae</taxon>
        <taxon>Orchesellinae</taxon>
        <taxon>Orchesella</taxon>
    </lineage>
</organism>
<evidence type="ECO:0000256" key="12">
    <source>
        <dbReference type="ARBA" id="ARBA00042373"/>
    </source>
</evidence>
<accession>A0ABP1R6Q0</accession>
<keyword evidence="17" id="KW-1185">Reference proteome</keyword>
<evidence type="ECO:0000256" key="9">
    <source>
        <dbReference type="ARBA" id="ARBA00023316"/>
    </source>
</evidence>
<evidence type="ECO:0000256" key="3">
    <source>
        <dbReference type="ARBA" id="ARBA00012780"/>
    </source>
</evidence>
<evidence type="ECO:0000256" key="15">
    <source>
        <dbReference type="SAM" id="SignalP"/>
    </source>
</evidence>
<evidence type="ECO:0000256" key="8">
    <source>
        <dbReference type="ARBA" id="ARBA00023277"/>
    </source>
</evidence>
<evidence type="ECO:0000256" key="13">
    <source>
        <dbReference type="ARBA" id="ARBA00043078"/>
    </source>
</evidence>
<comment type="function">
    <text evidence="11">Glucanases play a role in cell expansion during growth, in cell-cell fusion during mating, and in spore release during sporulation. This enzyme may be involved in beta-glucan degradation. Active on laminarin and lichenan.</text>
</comment>
<dbReference type="EMBL" id="CAXLJM020000057">
    <property type="protein sequence ID" value="CAL8118437.1"/>
    <property type="molecule type" value="Genomic_DNA"/>
</dbReference>
<reference evidence="16 17" key="1">
    <citation type="submission" date="2024-08" db="EMBL/GenBank/DDBJ databases">
        <authorList>
            <person name="Cucini C."/>
            <person name="Frati F."/>
        </authorList>
    </citation>
    <scope>NUCLEOTIDE SEQUENCE [LARGE SCALE GENOMIC DNA]</scope>
</reference>
<feature type="transmembrane region" description="Helical" evidence="14">
    <location>
        <begin position="360"/>
        <end position="383"/>
    </location>
</feature>
<sequence>MEHLRILRTLFQLILLWIDFQSIICVEFNREFTGVVYEAFVHRSENGQLIPSWETYTLQNLKTMLEVISTKFTRVATYGVGAKNVKFVKNSTYKGGTQGFTAEAAARINQERMNLSITVIVGMWLSNEDAQMESEIEVAFVTAEIANNIYKGTVVGLVASHNEIGNKENLERTRQALDVITKIKDRANTVGLKVGTRQRCNKKKREVDELFKKIVNISDFIICEMQPAHDQSISGGKAGFETVGNDLLANQYVLKRVNPNIEVMGQTGWPSNGKEPWQTIDNLRIYWETANEWAVKNNFTMWLFEAFDNPWKNWDPHSAHFGWWKLKQNRDIDNLDGYAEKIYEPRGEEEPSTDDYAIPWVYIGVSLGILFIMGWFAISMFLLRVKRLQDAVTTSDLREFIEGVPDDSPQSGLVENALKVSYNKLYEIPKDRLRISMFHVQC</sequence>
<keyword evidence="10" id="KW-0624">Polysaccharide degradation</keyword>
<dbReference type="PANTHER" id="PTHR16631">
    <property type="entry name" value="GLUCAN 1,3-BETA-GLUCOSIDASE"/>
    <property type="match status" value="1"/>
</dbReference>
<evidence type="ECO:0000256" key="5">
    <source>
        <dbReference type="ARBA" id="ARBA00022801"/>
    </source>
</evidence>
<proteinExistence type="predicted"/>
<keyword evidence="14" id="KW-0812">Transmembrane</keyword>
<keyword evidence="4" id="KW-1003">Cell membrane</keyword>
<comment type="catalytic activity">
    <reaction evidence="1">
        <text>Hydrolysis of (1-&gt;3)-beta-D-glucosidic linkages in (1-&gt;3)-beta-D-glucans.</text>
        <dbReference type="EC" id="3.2.1.39"/>
    </reaction>
</comment>
<keyword evidence="6 14" id="KW-0472">Membrane</keyword>
<gene>
    <name evidence="16" type="ORF">ODALV1_LOCUS18133</name>
</gene>
<evidence type="ECO:0000256" key="14">
    <source>
        <dbReference type="SAM" id="Phobius"/>
    </source>
</evidence>
<comment type="subcellular location">
    <subcellularLocation>
        <location evidence="2">Cell membrane</location>
    </subcellularLocation>
</comment>
<comment type="caution">
    <text evidence="16">The sequence shown here is derived from an EMBL/GenBank/DDBJ whole genome shotgun (WGS) entry which is preliminary data.</text>
</comment>
<dbReference type="Gene3D" id="3.20.20.80">
    <property type="entry name" value="Glycosidases"/>
    <property type="match status" value="1"/>
</dbReference>
<evidence type="ECO:0000313" key="17">
    <source>
        <dbReference type="Proteomes" id="UP001642540"/>
    </source>
</evidence>
<dbReference type="InterPro" id="IPR050732">
    <property type="entry name" value="Beta-glucan_modifiers"/>
</dbReference>
<evidence type="ECO:0000313" key="16">
    <source>
        <dbReference type="EMBL" id="CAL8118437.1"/>
    </source>
</evidence>
<dbReference type="EC" id="3.2.1.39" evidence="3"/>
<feature type="signal peptide" evidence="15">
    <location>
        <begin position="1"/>
        <end position="25"/>
    </location>
</feature>
<evidence type="ECO:0000256" key="4">
    <source>
        <dbReference type="ARBA" id="ARBA00022475"/>
    </source>
</evidence>
<keyword evidence="15" id="KW-0732">Signal</keyword>
<dbReference type="SUPFAM" id="SSF51445">
    <property type="entry name" value="(Trans)glycosidases"/>
    <property type="match status" value="1"/>
</dbReference>
<dbReference type="Proteomes" id="UP001642540">
    <property type="component" value="Unassembled WGS sequence"/>
</dbReference>
<feature type="chain" id="PRO_5045706377" description="glucan endo-1,3-beta-D-glucosidase" evidence="15">
    <location>
        <begin position="26"/>
        <end position="442"/>
    </location>
</feature>
<dbReference type="InterPro" id="IPR017853">
    <property type="entry name" value="GH"/>
</dbReference>
<keyword evidence="9" id="KW-0961">Cell wall biogenesis/degradation</keyword>
<keyword evidence="7" id="KW-0325">Glycoprotein</keyword>
<keyword evidence="14" id="KW-1133">Transmembrane helix</keyword>
<evidence type="ECO:0000256" key="1">
    <source>
        <dbReference type="ARBA" id="ARBA00000382"/>
    </source>
</evidence>
<evidence type="ECO:0000256" key="2">
    <source>
        <dbReference type="ARBA" id="ARBA00004236"/>
    </source>
</evidence>
<keyword evidence="8" id="KW-0119">Carbohydrate metabolism</keyword>
<evidence type="ECO:0000256" key="7">
    <source>
        <dbReference type="ARBA" id="ARBA00023180"/>
    </source>
</evidence>
<name>A0ABP1R6Q0_9HEXA</name>
<protein>
    <recommendedName>
        <fullName evidence="3">glucan endo-1,3-beta-D-glucosidase</fullName>
        <ecNumber evidence="3">3.2.1.39</ecNumber>
    </recommendedName>
    <alternativeName>
        <fullName evidence="13">Endo-1,3-beta-glucanase btgC</fullName>
    </alternativeName>
    <alternativeName>
        <fullName evidence="12">Laminarinase btgC</fullName>
    </alternativeName>
</protein>
<keyword evidence="5" id="KW-0378">Hydrolase</keyword>
<dbReference type="PANTHER" id="PTHR16631:SF17">
    <property type="entry name" value="GLUCAN ENDO-1,3-BETA-GLUCOSIDASE BTGC"/>
    <property type="match status" value="1"/>
</dbReference>